<organism evidence="1 2">
    <name type="scientific">Methanooceanicella nereidis</name>
    <dbReference type="NCBI Taxonomy" id="2052831"/>
    <lineage>
        <taxon>Archaea</taxon>
        <taxon>Methanobacteriati</taxon>
        <taxon>Methanobacteriota</taxon>
        <taxon>Stenosarchaea group</taxon>
        <taxon>Methanomicrobia</taxon>
        <taxon>Methanocellales</taxon>
        <taxon>Methanocellaceae</taxon>
        <taxon>Methanooceanicella</taxon>
    </lineage>
</organism>
<protein>
    <submittedName>
        <fullName evidence="1">Uncharacterized protein</fullName>
    </submittedName>
</protein>
<proteinExistence type="predicted"/>
<dbReference type="AlphaFoldDB" id="A0AAP2RBP8"/>
<dbReference type="EMBL" id="PGCK01000004">
    <property type="protein sequence ID" value="MCD1294528.1"/>
    <property type="molecule type" value="Genomic_DNA"/>
</dbReference>
<keyword evidence="2" id="KW-1185">Reference proteome</keyword>
<name>A0AAP2RBP8_9EURY</name>
<evidence type="ECO:0000313" key="1">
    <source>
        <dbReference type="EMBL" id="MCD1294528.1"/>
    </source>
</evidence>
<comment type="caution">
    <text evidence="1">The sequence shown here is derived from an EMBL/GenBank/DDBJ whole genome shotgun (WGS) entry which is preliminary data.</text>
</comment>
<accession>A0AAP2RBP8</accession>
<dbReference type="Proteomes" id="UP001320159">
    <property type="component" value="Unassembled WGS sequence"/>
</dbReference>
<sequence>MRRIKSLMAHRSIIFFKEYDNILKKVLYAPFVMKNRGAIKQWKFGRVINTFFRKNPDTDKQ</sequence>
<reference evidence="1 2" key="1">
    <citation type="submission" date="2017-11" db="EMBL/GenBank/DDBJ databases">
        <title>Isolation and Characterization of Family Methanocellaceae Species from Potential Methane Hydrate Area Offshore Southwestern Taiwan.</title>
        <authorList>
            <person name="Zhang W.-L."/>
            <person name="Chen W.-C."/>
            <person name="Lai M.-C."/>
            <person name="Chen S.-C."/>
        </authorList>
    </citation>
    <scope>NUCLEOTIDE SEQUENCE [LARGE SCALE GENOMIC DNA]</scope>
    <source>
        <strain evidence="1 2">CWC-04</strain>
    </source>
</reference>
<evidence type="ECO:0000313" key="2">
    <source>
        <dbReference type="Proteomes" id="UP001320159"/>
    </source>
</evidence>
<gene>
    <name evidence="1" type="ORF">CUJ83_05875</name>
</gene>